<protein>
    <submittedName>
        <fullName evidence="1">Uncharacterized protein</fullName>
    </submittedName>
</protein>
<evidence type="ECO:0000313" key="1">
    <source>
        <dbReference type="EMBL" id="KUG15016.1"/>
    </source>
</evidence>
<name>A0A0W8F295_9ZZZZ</name>
<accession>A0A0W8F295</accession>
<sequence length="141" mass="15732">MCVILLTVCTTPVIATTSDRFGYITIQAVDITLEGGKANINMKYTLDEPTRVIVLLLGKHDLKNRLLTVLNYEEAEVKRLDLTSAELVVEDASYAYGKGVYWFPAHTFNILIPTLRVTTPQVSREYTAVSELPNGIGYFDT</sequence>
<organism evidence="1">
    <name type="scientific">hydrocarbon metagenome</name>
    <dbReference type="NCBI Taxonomy" id="938273"/>
    <lineage>
        <taxon>unclassified sequences</taxon>
        <taxon>metagenomes</taxon>
        <taxon>ecological metagenomes</taxon>
    </lineage>
</organism>
<comment type="caution">
    <text evidence="1">The sequence shown here is derived from an EMBL/GenBank/DDBJ whole genome shotgun (WGS) entry which is preliminary data.</text>
</comment>
<dbReference type="AlphaFoldDB" id="A0A0W8F295"/>
<reference evidence="1" key="1">
    <citation type="journal article" date="2015" name="Proc. Natl. Acad. Sci. U.S.A.">
        <title>Networks of energetic and metabolic interactions define dynamics in microbial communities.</title>
        <authorList>
            <person name="Embree M."/>
            <person name="Liu J.K."/>
            <person name="Al-Bassam M.M."/>
            <person name="Zengler K."/>
        </authorList>
    </citation>
    <scope>NUCLEOTIDE SEQUENCE</scope>
</reference>
<gene>
    <name evidence="1" type="ORF">ASZ90_015328</name>
</gene>
<dbReference type="EMBL" id="LNQE01001595">
    <property type="protein sequence ID" value="KUG15016.1"/>
    <property type="molecule type" value="Genomic_DNA"/>
</dbReference>
<proteinExistence type="predicted"/>